<name>A0A5P8DFM3_9CAUD</name>
<proteinExistence type="predicted"/>
<sequence>MTTYTVRDDENNELGTVTADDVDTAQDMAQRAHPDAIGLWIERARETSHVIACQTSASATGVSYYLVGTESRDTLAGPFGERADAERAQLERGDLATRPFDDSHGLYRSMTSGHYNRTGHALRAHLASSDGEVWHIVRECCGTADTGH</sequence>
<keyword evidence="2" id="KW-1185">Reference proteome</keyword>
<accession>A0A5P8DFM3</accession>
<dbReference type="GeneID" id="65122706"/>
<evidence type="ECO:0000313" key="1">
    <source>
        <dbReference type="EMBL" id="QFP97774.1"/>
    </source>
</evidence>
<dbReference type="KEGG" id="vg:65122706"/>
<dbReference type="RefSeq" id="YP_010104764.1">
    <property type="nucleotide sequence ID" value="NC_055821.1"/>
</dbReference>
<dbReference type="EMBL" id="MN428063">
    <property type="protein sequence ID" value="QFP97774.1"/>
    <property type="molecule type" value="Genomic_DNA"/>
</dbReference>
<reference evidence="1 2" key="1">
    <citation type="submission" date="2019-09" db="EMBL/GenBank/DDBJ databases">
        <authorList>
            <person name="Buchholz L.E."/>
            <person name="Cole B.D."/>
            <person name="Fletcher K."/>
            <person name="Johnson A.K."/>
            <person name="Kutsi R.N."/>
            <person name="Larson C.S."/>
            <person name="Schacht N.A."/>
            <person name="Steger R.J."/>
            <person name="Totsch A.C."/>
            <person name="Westholm D.E."/>
            <person name="Balish M.F."/>
            <person name="Garlena R.A."/>
            <person name="Russell D.A."/>
            <person name="Pope W.H."/>
            <person name="Jacobs-Sera D."/>
            <person name="Hatfull G.F."/>
        </authorList>
    </citation>
    <scope>NUCLEOTIDE SEQUENCE [LARGE SCALE GENOMIC DNA]</scope>
</reference>
<dbReference type="Proteomes" id="UP000326447">
    <property type="component" value="Genome"/>
</dbReference>
<organism evidence="1 2">
    <name type="scientific">Gordonia phage NadineRae</name>
    <dbReference type="NCBI Taxonomy" id="2652882"/>
    <lineage>
        <taxon>Viruses</taxon>
        <taxon>Duplodnaviria</taxon>
        <taxon>Heunggongvirae</taxon>
        <taxon>Uroviricota</taxon>
        <taxon>Caudoviricetes</taxon>
        <taxon>Zierdtviridae</taxon>
        <taxon>Emilbogenvirinae</taxon>
        <taxon>Sukkupivirus</taxon>
        <taxon>Sukkupivirus nadinerae</taxon>
    </lineage>
</organism>
<protein>
    <submittedName>
        <fullName evidence="1">Uncharacterized protein</fullName>
    </submittedName>
</protein>
<gene>
    <name evidence="1" type="primary">92</name>
    <name evidence="1" type="ORF">SEA_NADINERAE_92</name>
</gene>
<evidence type="ECO:0000313" key="2">
    <source>
        <dbReference type="Proteomes" id="UP000326447"/>
    </source>
</evidence>